<sequence>MKHINYILLLLILTSCSTSKKLTEVNSRPTKFVFKKSMFFSINRTIEFKPKTDSLTNKETKKLQKSEFLTQTPETEIHIEIKNDSIWRHIALNGKMIGDYLMVQKSNGILNYYDKSKTVNYKKYDLFAKNQKYEIIENRKDRKKINGYDCYKLTLIKKDINSDIGNTIYKMYVTNRIELPIHSVVNLTKLVSNTFPMEIIISEKNLSGISEKYELIRIE</sequence>
<dbReference type="EMBL" id="SLXM01000012">
    <property type="protein sequence ID" value="TCP22369.1"/>
    <property type="molecule type" value="Genomic_DNA"/>
</dbReference>
<dbReference type="AlphaFoldDB" id="A0A4R2NL81"/>
<evidence type="ECO:0000313" key="2">
    <source>
        <dbReference type="Proteomes" id="UP000294564"/>
    </source>
</evidence>
<protein>
    <submittedName>
        <fullName evidence="1">Uncharacterized protein</fullName>
    </submittedName>
</protein>
<accession>A0A4R2NL81</accession>
<dbReference type="Proteomes" id="UP000294564">
    <property type="component" value="Unassembled WGS sequence"/>
</dbReference>
<keyword evidence="2" id="KW-1185">Reference proteome</keyword>
<dbReference type="OrthoDB" id="1448430at2"/>
<reference evidence="1 2" key="1">
    <citation type="submission" date="2019-03" db="EMBL/GenBank/DDBJ databases">
        <title>Genomic Encyclopedia of Type Strains, Phase IV (KMG-IV): sequencing the most valuable type-strain genomes for metagenomic binning, comparative biology and taxonomic classification.</title>
        <authorList>
            <person name="Goeker M."/>
        </authorList>
    </citation>
    <scope>NUCLEOTIDE SEQUENCE [LARGE SCALE GENOMIC DNA]</scope>
    <source>
        <strain evidence="1 2">DSM 14836</strain>
    </source>
</reference>
<dbReference type="RefSeq" id="WP_132795881.1">
    <property type="nucleotide sequence ID" value="NZ_SLXM01000012.1"/>
</dbReference>
<proteinExistence type="predicted"/>
<comment type="caution">
    <text evidence="1">The sequence shown here is derived from an EMBL/GenBank/DDBJ whole genome shotgun (WGS) entry which is preliminary data.</text>
</comment>
<dbReference type="PROSITE" id="PS51257">
    <property type="entry name" value="PROKAR_LIPOPROTEIN"/>
    <property type="match status" value="1"/>
</dbReference>
<evidence type="ECO:0000313" key="1">
    <source>
        <dbReference type="EMBL" id="TCP22369.1"/>
    </source>
</evidence>
<organism evidence="1 2">
    <name type="scientific">Tenacibaculum skagerrakense</name>
    <dbReference type="NCBI Taxonomy" id="186571"/>
    <lineage>
        <taxon>Bacteria</taxon>
        <taxon>Pseudomonadati</taxon>
        <taxon>Bacteroidota</taxon>
        <taxon>Flavobacteriia</taxon>
        <taxon>Flavobacteriales</taxon>
        <taxon>Flavobacteriaceae</taxon>
        <taxon>Tenacibaculum</taxon>
    </lineage>
</organism>
<gene>
    <name evidence="1" type="ORF">EV195_11218</name>
</gene>
<name>A0A4R2NL81_9FLAO</name>